<keyword evidence="5 7" id="KW-1133">Transmembrane helix</keyword>
<evidence type="ECO:0000313" key="10">
    <source>
        <dbReference type="Proteomes" id="UP000035050"/>
    </source>
</evidence>
<dbReference type="AlphaFoldDB" id="A0A192B1H8"/>
<dbReference type="PANTHER" id="PTHR30151">
    <property type="entry name" value="ALKANE SULFONATE ABC TRANSPORTER-RELATED, MEMBRANE SUBUNIT"/>
    <property type="match status" value="1"/>
</dbReference>
<keyword evidence="10" id="KW-1185">Reference proteome</keyword>
<feature type="transmembrane region" description="Helical" evidence="7">
    <location>
        <begin position="84"/>
        <end position="106"/>
    </location>
</feature>
<dbReference type="OrthoDB" id="8859188at2"/>
<accession>A0A192B1H8</accession>
<dbReference type="InterPro" id="IPR000515">
    <property type="entry name" value="MetI-like"/>
</dbReference>
<evidence type="ECO:0000256" key="3">
    <source>
        <dbReference type="ARBA" id="ARBA00022475"/>
    </source>
</evidence>
<dbReference type="EMBL" id="CP011253">
    <property type="protein sequence ID" value="ANJ87155.1"/>
    <property type="molecule type" value="Genomic_DNA"/>
</dbReference>
<evidence type="ECO:0000256" key="7">
    <source>
        <dbReference type="RuleBase" id="RU363032"/>
    </source>
</evidence>
<organism evidence="9 10">
    <name type="scientific">Pandoraea oxalativorans</name>
    <dbReference type="NCBI Taxonomy" id="573737"/>
    <lineage>
        <taxon>Bacteria</taxon>
        <taxon>Pseudomonadati</taxon>
        <taxon>Pseudomonadota</taxon>
        <taxon>Betaproteobacteria</taxon>
        <taxon>Burkholderiales</taxon>
        <taxon>Burkholderiaceae</taxon>
        <taxon>Pandoraea</taxon>
    </lineage>
</organism>
<keyword evidence="6 7" id="KW-0472">Membrane</keyword>
<dbReference type="CDD" id="cd06261">
    <property type="entry name" value="TM_PBP2"/>
    <property type="match status" value="1"/>
</dbReference>
<dbReference type="Proteomes" id="UP000035050">
    <property type="component" value="Chromosome"/>
</dbReference>
<evidence type="ECO:0000259" key="8">
    <source>
        <dbReference type="PROSITE" id="PS50928"/>
    </source>
</evidence>
<keyword evidence="2 7" id="KW-0813">Transport</keyword>
<dbReference type="Gene3D" id="1.10.3720.10">
    <property type="entry name" value="MetI-like"/>
    <property type="match status" value="1"/>
</dbReference>
<protein>
    <recommendedName>
        <fullName evidence="8">ABC transmembrane type-1 domain-containing protein</fullName>
    </recommendedName>
</protein>
<dbReference type="InterPro" id="IPR035906">
    <property type="entry name" value="MetI-like_sf"/>
</dbReference>
<keyword evidence="3" id="KW-1003">Cell membrane</keyword>
<feature type="transmembrane region" description="Helical" evidence="7">
    <location>
        <begin position="235"/>
        <end position="255"/>
    </location>
</feature>
<sequence>MADTLEFTEVSVPAGSRVVRTMARRLWRLSQPWLVLLAVLAGWHLATAHAWVRPVFLPSPGVVFATLAQLVVSGELASTLGTSVLRAVVGVVAAGIVGIPLGFAMAEFRVFRWLLSPYVAFGFPLPKIALIPVFTVWLGMDSLSKIALVFATCVFPFIVAAESGASLVSPKLRWAAQSLGTRKDALFRHVILPATVPALLSGVRIALPIGLITVFTAEMVTGGGLGEAIVQAQRYFQSAQVYAYVLVTMLVGYLADAAIARVQRRFAAWAEA</sequence>
<dbReference type="PANTHER" id="PTHR30151:SF0">
    <property type="entry name" value="ABC TRANSPORTER PERMEASE PROTEIN MJ0413-RELATED"/>
    <property type="match status" value="1"/>
</dbReference>
<evidence type="ECO:0000256" key="6">
    <source>
        <dbReference type="ARBA" id="ARBA00023136"/>
    </source>
</evidence>
<keyword evidence="4 7" id="KW-0812">Transmembrane</keyword>
<comment type="similarity">
    <text evidence="7">Belongs to the binding-protein-dependent transport system permease family.</text>
</comment>
<evidence type="ECO:0000256" key="5">
    <source>
        <dbReference type="ARBA" id="ARBA00022989"/>
    </source>
</evidence>
<comment type="subcellular location">
    <subcellularLocation>
        <location evidence="1 7">Cell membrane</location>
        <topology evidence="1 7">Multi-pass membrane protein</topology>
    </subcellularLocation>
</comment>
<reference evidence="9" key="1">
    <citation type="submission" date="2016-06" db="EMBL/GenBank/DDBJ databases">
        <title>Pandoraea oxalativorans DSM 23570 Genome Sequencing.</title>
        <authorList>
            <person name="Ee R."/>
            <person name="Lim Y.-L."/>
            <person name="Yong D."/>
            <person name="Yin W.-F."/>
            <person name="Chan K.-G."/>
        </authorList>
    </citation>
    <scope>NUCLEOTIDE SEQUENCE</scope>
    <source>
        <strain evidence="9">DSM 23570</strain>
    </source>
</reference>
<dbReference type="PROSITE" id="PS50928">
    <property type="entry name" value="ABC_TM1"/>
    <property type="match status" value="1"/>
</dbReference>
<dbReference type="GO" id="GO:0005886">
    <property type="term" value="C:plasma membrane"/>
    <property type="evidence" value="ECO:0007669"/>
    <property type="project" value="UniProtKB-SubCell"/>
</dbReference>
<feature type="transmembrane region" description="Helical" evidence="7">
    <location>
        <begin position="118"/>
        <end position="140"/>
    </location>
</feature>
<dbReference type="RefSeq" id="WP_052653413.1">
    <property type="nucleotide sequence ID" value="NZ_CP011253.3"/>
</dbReference>
<evidence type="ECO:0000256" key="2">
    <source>
        <dbReference type="ARBA" id="ARBA00022448"/>
    </source>
</evidence>
<proteinExistence type="inferred from homology"/>
<feature type="domain" description="ABC transmembrane type-1" evidence="8">
    <location>
        <begin position="80"/>
        <end position="259"/>
    </location>
</feature>
<feature type="transmembrane region" description="Helical" evidence="7">
    <location>
        <begin position="146"/>
        <end position="169"/>
    </location>
</feature>
<dbReference type="SUPFAM" id="SSF161098">
    <property type="entry name" value="MetI-like"/>
    <property type="match status" value="1"/>
</dbReference>
<evidence type="ECO:0000256" key="1">
    <source>
        <dbReference type="ARBA" id="ARBA00004651"/>
    </source>
</evidence>
<dbReference type="KEGG" id="pox:MB84_26925"/>
<gene>
    <name evidence="9" type="ORF">MB84_26925</name>
</gene>
<feature type="transmembrane region" description="Helical" evidence="7">
    <location>
        <begin position="33"/>
        <end position="52"/>
    </location>
</feature>
<dbReference type="GO" id="GO:0055085">
    <property type="term" value="P:transmembrane transport"/>
    <property type="evidence" value="ECO:0007669"/>
    <property type="project" value="InterPro"/>
</dbReference>
<name>A0A192B1H8_9BURK</name>
<dbReference type="Pfam" id="PF00528">
    <property type="entry name" value="BPD_transp_1"/>
    <property type="match status" value="1"/>
</dbReference>
<evidence type="ECO:0000256" key="4">
    <source>
        <dbReference type="ARBA" id="ARBA00022692"/>
    </source>
</evidence>
<evidence type="ECO:0000313" key="9">
    <source>
        <dbReference type="EMBL" id="ANJ87155.1"/>
    </source>
</evidence>
<feature type="transmembrane region" description="Helical" evidence="7">
    <location>
        <begin position="190"/>
        <end position="215"/>
    </location>
</feature>